<accession>A0A1Q9EJ52</accession>
<keyword evidence="1" id="KW-1133">Transmembrane helix</keyword>
<dbReference type="AlphaFoldDB" id="A0A1Q9EJ52"/>
<feature type="transmembrane region" description="Helical" evidence="1">
    <location>
        <begin position="317"/>
        <end position="338"/>
    </location>
</feature>
<dbReference type="OrthoDB" id="447834at2759"/>
<keyword evidence="1" id="KW-0812">Transmembrane</keyword>
<feature type="transmembrane region" description="Helical" evidence="1">
    <location>
        <begin position="181"/>
        <end position="204"/>
    </location>
</feature>
<keyword evidence="3" id="KW-1185">Reference proteome</keyword>
<evidence type="ECO:0000313" key="3">
    <source>
        <dbReference type="Proteomes" id="UP000186817"/>
    </source>
</evidence>
<reference evidence="2 3" key="1">
    <citation type="submission" date="2016-02" db="EMBL/GenBank/DDBJ databases">
        <title>Genome analysis of coral dinoflagellate symbionts highlights evolutionary adaptations to a symbiotic lifestyle.</title>
        <authorList>
            <person name="Aranda M."/>
            <person name="Li Y."/>
            <person name="Liew Y.J."/>
            <person name="Baumgarten S."/>
            <person name="Simakov O."/>
            <person name="Wilson M."/>
            <person name="Piel J."/>
            <person name="Ashoor H."/>
            <person name="Bougouffa S."/>
            <person name="Bajic V.B."/>
            <person name="Ryu T."/>
            <person name="Ravasi T."/>
            <person name="Bayer T."/>
            <person name="Micklem G."/>
            <person name="Kim H."/>
            <person name="Bhak J."/>
            <person name="Lajeunesse T.C."/>
            <person name="Voolstra C.R."/>
        </authorList>
    </citation>
    <scope>NUCLEOTIDE SEQUENCE [LARGE SCALE GENOMIC DNA]</scope>
    <source>
        <strain evidence="2 3">CCMP2467</strain>
    </source>
</reference>
<name>A0A1Q9EJ52_SYMMI</name>
<feature type="transmembrane region" description="Helical" evidence="1">
    <location>
        <begin position="404"/>
        <end position="428"/>
    </location>
</feature>
<evidence type="ECO:0000313" key="2">
    <source>
        <dbReference type="EMBL" id="OLQ07381.1"/>
    </source>
</evidence>
<dbReference type="EMBL" id="LSRX01000140">
    <property type="protein sequence ID" value="OLQ07381.1"/>
    <property type="molecule type" value="Genomic_DNA"/>
</dbReference>
<evidence type="ECO:0000256" key="1">
    <source>
        <dbReference type="SAM" id="Phobius"/>
    </source>
</evidence>
<gene>
    <name evidence="2" type="ORF">AK812_SmicGene9224</name>
</gene>
<comment type="caution">
    <text evidence="2">The sequence shown here is derived from an EMBL/GenBank/DDBJ whole genome shotgun (WGS) entry which is preliminary data.</text>
</comment>
<protein>
    <submittedName>
        <fullName evidence="2">Uncharacterized protein</fullName>
    </submittedName>
</protein>
<organism evidence="2 3">
    <name type="scientific">Symbiodinium microadriaticum</name>
    <name type="common">Dinoflagellate</name>
    <name type="synonym">Zooxanthella microadriatica</name>
    <dbReference type="NCBI Taxonomy" id="2951"/>
    <lineage>
        <taxon>Eukaryota</taxon>
        <taxon>Sar</taxon>
        <taxon>Alveolata</taxon>
        <taxon>Dinophyceae</taxon>
        <taxon>Suessiales</taxon>
        <taxon>Symbiodiniaceae</taxon>
        <taxon>Symbiodinium</taxon>
    </lineage>
</organism>
<proteinExistence type="predicted"/>
<keyword evidence="1" id="KW-0472">Membrane</keyword>
<dbReference type="Proteomes" id="UP000186817">
    <property type="component" value="Unassembled WGS sequence"/>
</dbReference>
<sequence>MATVEVAAAETTPPMARRQLQELQAELAAMINFGFTGDCRVLDTLSSDPKTSEENAFQLDLYAFQFHGKFKTSFSGMFCAPCLQSREALDCRYAFWSMGQGNPVITKQQYKLEPSLVGFLGIAAWRIGGPVCFLSAGLGLMELDFCTSRAIAKRMQRSPRYEVLHWLFRTSEGQIAVYQPMLGLAILQGILAADMAITCLLVTVRVESPSVLFHSYSEKPLRSDLGEAFQRADARCSLQQAPESLDADVVEKIEYALDIGRVEDWRQVIEIPLRIPMGEVYRKYHLEDYFQGDNTQEALQQDAAKIWDAARVNFPDLAYGGFGGWVGAWLAGCLVGWMDGWMVGYVDVFMLACMHGSMDGWVGVWMDVMMHGRRYHVRLLHFFLLPAGEYDPEDPRAQLRRCGIIIAFVIVILMLLLLLLIITIIIIITGITGTMTPIIVIIRKAPAAAATAIRAGQT</sequence>
<feature type="transmembrane region" description="Helical" evidence="1">
    <location>
        <begin position="344"/>
        <end position="366"/>
    </location>
</feature>